<proteinExistence type="inferred from homology"/>
<keyword evidence="5" id="KW-0677">Repeat</keyword>
<dbReference type="InterPro" id="IPR013949">
    <property type="entry name" value="Utp6"/>
</dbReference>
<dbReference type="PANTHER" id="PTHR23271:SF1">
    <property type="entry name" value="U3 SMALL NUCLEOLAR RNA-ASSOCIATED PROTEIN 6 HOMOLOG"/>
    <property type="match status" value="1"/>
</dbReference>
<evidence type="ECO:0000256" key="2">
    <source>
        <dbReference type="ARBA" id="ARBA00010734"/>
    </source>
</evidence>
<dbReference type="SUPFAM" id="SSF48452">
    <property type="entry name" value="TPR-like"/>
    <property type="match status" value="1"/>
</dbReference>
<dbReference type="Pfam" id="PF08640">
    <property type="entry name" value="U3_assoc_6"/>
    <property type="match status" value="1"/>
</dbReference>
<evidence type="ECO:0000259" key="9">
    <source>
        <dbReference type="Pfam" id="PF24892"/>
    </source>
</evidence>
<dbReference type="InterPro" id="IPR056907">
    <property type="entry name" value="UTP6_C"/>
</dbReference>
<evidence type="ECO:0000256" key="6">
    <source>
        <dbReference type="ARBA" id="ARBA00023187"/>
    </source>
</evidence>
<dbReference type="OrthoDB" id="28112at2759"/>
<keyword evidence="11" id="KW-1185">Reference proteome</keyword>
<dbReference type="GO" id="GO:0000462">
    <property type="term" value="P:maturation of SSU-rRNA from tricistronic rRNA transcript (SSU-rRNA, 5.8S rRNA, LSU-rRNA)"/>
    <property type="evidence" value="ECO:0007669"/>
    <property type="project" value="InterPro"/>
</dbReference>
<name>A0A4P9XQH7_9FUNG</name>
<protein>
    <submittedName>
        <fullName evidence="10">U3 small nucleolar RNA-associated protein 6-domain-containing protein</fullName>
    </submittedName>
</protein>
<dbReference type="InterPro" id="IPR055347">
    <property type="entry name" value="UTP6_N"/>
</dbReference>
<comment type="similarity">
    <text evidence="2">Belongs to the UTP6 family.</text>
</comment>
<keyword evidence="4" id="KW-0507">mRNA processing</keyword>
<dbReference type="PANTHER" id="PTHR23271">
    <property type="entry name" value="HEPATOCELLULAR CARCINOMA-ASSOCIATED ANTIGEN 66"/>
    <property type="match status" value="1"/>
</dbReference>
<dbReference type="InterPro" id="IPR059164">
    <property type="entry name" value="HAT_PRP39_C"/>
</dbReference>
<dbReference type="EMBL" id="KZ992704">
    <property type="protein sequence ID" value="RKP07540.1"/>
    <property type="molecule type" value="Genomic_DNA"/>
</dbReference>
<dbReference type="Pfam" id="PF23241">
    <property type="entry name" value="HAT_PRP39_C"/>
    <property type="match status" value="1"/>
</dbReference>
<dbReference type="GO" id="GO:0030515">
    <property type="term" value="F:snoRNA binding"/>
    <property type="evidence" value="ECO:0007669"/>
    <property type="project" value="InterPro"/>
</dbReference>
<evidence type="ECO:0000256" key="7">
    <source>
        <dbReference type="ARBA" id="ARBA00023242"/>
    </source>
</evidence>
<gene>
    <name evidence="10" type="ORF">THASP1DRAFT_30645</name>
</gene>
<evidence type="ECO:0000256" key="3">
    <source>
        <dbReference type="ARBA" id="ARBA00022552"/>
    </source>
</evidence>
<evidence type="ECO:0000256" key="4">
    <source>
        <dbReference type="ARBA" id="ARBA00022664"/>
    </source>
</evidence>
<dbReference type="SMART" id="SM00386">
    <property type="entry name" value="HAT"/>
    <property type="match status" value="5"/>
</dbReference>
<organism evidence="10 11">
    <name type="scientific">Thamnocephalis sphaerospora</name>
    <dbReference type="NCBI Taxonomy" id="78915"/>
    <lineage>
        <taxon>Eukaryota</taxon>
        <taxon>Fungi</taxon>
        <taxon>Fungi incertae sedis</taxon>
        <taxon>Zoopagomycota</taxon>
        <taxon>Zoopagomycotina</taxon>
        <taxon>Zoopagomycetes</taxon>
        <taxon>Zoopagales</taxon>
        <taxon>Sigmoideomycetaceae</taxon>
        <taxon>Thamnocephalis</taxon>
    </lineage>
</organism>
<comment type="subcellular location">
    <subcellularLocation>
        <location evidence="1">Nucleus</location>
        <location evidence="1">Nucleolus</location>
    </subcellularLocation>
</comment>
<keyword evidence="6" id="KW-0508">mRNA splicing</keyword>
<dbReference type="AlphaFoldDB" id="A0A4P9XQH7"/>
<feature type="domain" description="U3 small nucleolar RNA-associated protein 6 N-terminal" evidence="8">
    <location>
        <begin position="9"/>
        <end position="81"/>
    </location>
</feature>
<dbReference type="Proteomes" id="UP000271241">
    <property type="component" value="Unassembled WGS sequence"/>
</dbReference>
<accession>A0A4P9XQH7</accession>
<keyword evidence="3" id="KW-0698">rRNA processing</keyword>
<feature type="domain" description="U3 small nucleolar RNA-associated protein 6 homolog C-terminal" evidence="9">
    <location>
        <begin position="356"/>
        <end position="620"/>
    </location>
</feature>
<evidence type="ECO:0000259" key="8">
    <source>
        <dbReference type="Pfam" id="PF08640"/>
    </source>
</evidence>
<dbReference type="InterPro" id="IPR003107">
    <property type="entry name" value="HAT"/>
</dbReference>
<dbReference type="STRING" id="78915.A0A4P9XQH7"/>
<evidence type="ECO:0000313" key="11">
    <source>
        <dbReference type="Proteomes" id="UP000271241"/>
    </source>
</evidence>
<dbReference type="Pfam" id="PF24892">
    <property type="entry name" value="UTP6_C"/>
    <property type="match status" value="1"/>
</dbReference>
<evidence type="ECO:0000256" key="1">
    <source>
        <dbReference type="ARBA" id="ARBA00004604"/>
    </source>
</evidence>
<sequence>MADTVQHYLEDMVPELENLEERGIISKAERISIVKKRTRFEYSLRRRQPHKIDFLRYIEYEMNLDTLIKKRRGRMEFKNKELRKFSRGDLAGRRRISLIFERAVRRFHGDISLWLQYAEYARQSDSPRVLSRIFARALQLHPAKPQLWIHAAAWEFEENGNIVAARAMMQRGLRFNAESKELWLEYFKLELAHVEVIRRRRIVLGVDGSKSANTAAQQQRDHEDTAMSDGEDELKHDEIAFDTADAGEPATKEHQEMIQQTASGAAQAASNPYLEGAVAKIVYQCAAKAIPRDLAFRKKFLDVYSKFTGHENGCAEIYESIAADFPTDVSARALLAEQYIDGVNPDTAAFVEGLRKCAQAYSGAVKDINSGEIRERHIVFLLQQLLNSKEQAVRTYLIAAIRKALKEAHSQQQMTPEIYLQWAQFAGNTLQDAHQALEAVVEGTQRFPTNEKLWFARLAAVPAETRPNECRVALEACPGSLKLWEQALDTAEALWREDVLSQDDVEQAYMDAILRTAGLLDSATPDAASLCTRMQLRYLEWALAHTGITGLRRIVKHVARVVPASKAFYDRCLEIERAQLAPANDHEARERIVWLFDRSLSSDATCEDTWLAFIQWHLDAGRFGQAADTYSKAERVLGDRAGFAARYQAVLGGSRG</sequence>
<evidence type="ECO:0000313" key="10">
    <source>
        <dbReference type="EMBL" id="RKP07540.1"/>
    </source>
</evidence>
<evidence type="ECO:0000256" key="5">
    <source>
        <dbReference type="ARBA" id="ARBA00022737"/>
    </source>
</evidence>
<dbReference type="InterPro" id="IPR011990">
    <property type="entry name" value="TPR-like_helical_dom_sf"/>
</dbReference>
<dbReference type="Gene3D" id="1.25.40.10">
    <property type="entry name" value="Tetratricopeptide repeat domain"/>
    <property type="match status" value="3"/>
</dbReference>
<keyword evidence="7" id="KW-0539">Nucleus</keyword>
<dbReference type="GO" id="GO:0034388">
    <property type="term" value="C:Pwp2p-containing subcomplex of 90S preribosome"/>
    <property type="evidence" value="ECO:0007669"/>
    <property type="project" value="TreeGrafter"/>
</dbReference>
<dbReference type="GO" id="GO:0032040">
    <property type="term" value="C:small-subunit processome"/>
    <property type="evidence" value="ECO:0007669"/>
    <property type="project" value="TreeGrafter"/>
</dbReference>
<reference evidence="11" key="1">
    <citation type="journal article" date="2018" name="Nat. Microbiol.">
        <title>Leveraging single-cell genomics to expand the fungal tree of life.</title>
        <authorList>
            <person name="Ahrendt S.R."/>
            <person name="Quandt C.A."/>
            <person name="Ciobanu D."/>
            <person name="Clum A."/>
            <person name="Salamov A."/>
            <person name="Andreopoulos B."/>
            <person name="Cheng J.F."/>
            <person name="Woyke T."/>
            <person name="Pelin A."/>
            <person name="Henrissat B."/>
            <person name="Reynolds N.K."/>
            <person name="Benny G.L."/>
            <person name="Smith M.E."/>
            <person name="James T.Y."/>
            <person name="Grigoriev I.V."/>
        </authorList>
    </citation>
    <scope>NUCLEOTIDE SEQUENCE [LARGE SCALE GENOMIC DNA]</scope>
    <source>
        <strain evidence="11">RSA 1356</strain>
    </source>
</reference>